<dbReference type="PANTHER" id="PTHR43652:SF6">
    <property type="entry name" value="ARGININE REPRESSOR"/>
    <property type="match status" value="1"/>
</dbReference>
<feature type="transmembrane region" description="Helical" evidence="6">
    <location>
        <begin position="123"/>
        <end position="144"/>
    </location>
</feature>
<reference evidence="7" key="1">
    <citation type="journal article" date="2021" name="PeerJ">
        <title>Extensive microbial diversity within the chicken gut microbiome revealed by metagenomics and culture.</title>
        <authorList>
            <person name="Gilroy R."/>
            <person name="Ravi A."/>
            <person name="Getino M."/>
            <person name="Pursley I."/>
            <person name="Horton D.L."/>
            <person name="Alikhan N.F."/>
            <person name="Baker D."/>
            <person name="Gharbi K."/>
            <person name="Hall N."/>
            <person name="Watson M."/>
            <person name="Adriaenssens E.M."/>
            <person name="Foster-Nyarko E."/>
            <person name="Jarju S."/>
            <person name="Secka A."/>
            <person name="Antonio M."/>
            <person name="Oren A."/>
            <person name="Chaudhuri R.R."/>
            <person name="La Ragione R."/>
            <person name="Hildebrand F."/>
            <person name="Pallen M.J."/>
        </authorList>
    </citation>
    <scope>NUCLEOTIDE SEQUENCE</scope>
    <source>
        <strain evidence="7">B5-657</strain>
    </source>
</reference>
<name>A0A9E2KC02_9FIRM</name>
<gene>
    <name evidence="7" type="ORF">H9872_04875</name>
</gene>
<accession>A0A9E2KC02</accession>
<evidence type="ECO:0000256" key="5">
    <source>
        <dbReference type="ARBA" id="ARBA00023136"/>
    </source>
</evidence>
<proteinExistence type="predicted"/>
<reference evidence="7" key="2">
    <citation type="submission" date="2021-04" db="EMBL/GenBank/DDBJ databases">
        <authorList>
            <person name="Gilroy R."/>
        </authorList>
    </citation>
    <scope>NUCLEOTIDE SEQUENCE</scope>
    <source>
        <strain evidence="7">B5-657</strain>
    </source>
</reference>
<keyword evidence="2" id="KW-1003">Cell membrane</keyword>
<organism evidence="7 8">
    <name type="scientific">Candidatus Cellulosilyticum pullistercoris</name>
    <dbReference type="NCBI Taxonomy" id="2838521"/>
    <lineage>
        <taxon>Bacteria</taxon>
        <taxon>Bacillati</taxon>
        <taxon>Bacillota</taxon>
        <taxon>Clostridia</taxon>
        <taxon>Lachnospirales</taxon>
        <taxon>Cellulosilyticaceae</taxon>
        <taxon>Cellulosilyticum</taxon>
    </lineage>
</organism>
<dbReference type="EMBL" id="JAHLFQ010000107">
    <property type="protein sequence ID" value="MBU3804074.1"/>
    <property type="molecule type" value="Genomic_DNA"/>
</dbReference>
<evidence type="ECO:0000313" key="8">
    <source>
        <dbReference type="Proteomes" id="UP000824229"/>
    </source>
</evidence>
<dbReference type="InterPro" id="IPR051679">
    <property type="entry name" value="DASS-Related_Transporters"/>
</dbReference>
<feature type="transmembrane region" description="Helical" evidence="6">
    <location>
        <begin position="319"/>
        <end position="343"/>
    </location>
</feature>
<dbReference type="Proteomes" id="UP000824229">
    <property type="component" value="Unassembled WGS sequence"/>
</dbReference>
<feature type="transmembrane region" description="Helical" evidence="6">
    <location>
        <begin position="424"/>
        <end position="442"/>
    </location>
</feature>
<sequence>MLHNKSEKEIKKKKEFPHTFVILAFMLILATVATYLIPAGQYDVTLDAATGKSMIIADSFHYIKSTSVGLFDMFLSIVEGMIDSAQIIFFIFIIGASLHVIVQTGAMDASIASMVRLTQKKPALSKVCIVLIMIVVSAWASTGTFSYEEMIAFVPIFVSLAIALGYDTVVGLGMSLIAVGVGFASATINPFTVGVAQGFAELPLGSGMGFRVIILIIMTSITIVYVLLYANKVKKDPSKSLVAGIEVGDLALNEERLATKFTVGRILALVTLFIGILTIIIGVTRWGWYINEFGAVFLIVAVLAGLFNKFSLNKISELFVVGFERAAMPAMVVGMARGILVVLDKGNILDTIINSFASVLGELGIYVSSLGMLVFQMLLNFLIPSGSAQAATSMPIMIPISDLIGMNRQIAVLIFQLGDGLSNLLWPTGMILIYCSLAKIPVNKYYRFFLPLFGILLVVQVIFIFSAILIGYGPF</sequence>
<feature type="transmembrane region" description="Helical" evidence="6">
    <location>
        <begin position="266"/>
        <end position="283"/>
    </location>
</feature>
<evidence type="ECO:0000256" key="2">
    <source>
        <dbReference type="ARBA" id="ARBA00022475"/>
    </source>
</evidence>
<feature type="transmembrane region" description="Helical" evidence="6">
    <location>
        <begin position="176"/>
        <end position="196"/>
    </location>
</feature>
<dbReference type="GO" id="GO:0005886">
    <property type="term" value="C:plasma membrane"/>
    <property type="evidence" value="ECO:0007669"/>
    <property type="project" value="UniProtKB-SubCell"/>
</dbReference>
<feature type="transmembrane region" description="Helical" evidence="6">
    <location>
        <begin position="20"/>
        <end position="37"/>
    </location>
</feature>
<evidence type="ECO:0000256" key="1">
    <source>
        <dbReference type="ARBA" id="ARBA00004651"/>
    </source>
</evidence>
<keyword evidence="5 6" id="KW-0472">Membrane</keyword>
<keyword evidence="4 6" id="KW-1133">Transmembrane helix</keyword>
<evidence type="ECO:0000256" key="4">
    <source>
        <dbReference type="ARBA" id="ARBA00022989"/>
    </source>
</evidence>
<feature type="transmembrane region" description="Helical" evidence="6">
    <location>
        <begin position="150"/>
        <end position="169"/>
    </location>
</feature>
<protein>
    <submittedName>
        <fullName evidence="7">AbgT family transporter</fullName>
    </submittedName>
</protein>
<comment type="subcellular location">
    <subcellularLocation>
        <location evidence="1">Cell membrane</location>
        <topology evidence="1">Multi-pass membrane protein</topology>
    </subcellularLocation>
</comment>
<evidence type="ECO:0000256" key="6">
    <source>
        <dbReference type="SAM" id="Phobius"/>
    </source>
</evidence>
<evidence type="ECO:0000256" key="3">
    <source>
        <dbReference type="ARBA" id="ARBA00022692"/>
    </source>
</evidence>
<comment type="caution">
    <text evidence="7">The sequence shown here is derived from an EMBL/GenBank/DDBJ whole genome shotgun (WGS) entry which is preliminary data.</text>
</comment>
<keyword evidence="3 6" id="KW-0812">Transmembrane</keyword>
<feature type="transmembrane region" description="Helical" evidence="6">
    <location>
        <begin position="84"/>
        <end position="102"/>
    </location>
</feature>
<dbReference type="InterPro" id="IPR018385">
    <property type="entry name" value="C4_dicarb_anaerob_car-like"/>
</dbReference>
<feature type="transmembrane region" description="Helical" evidence="6">
    <location>
        <begin position="289"/>
        <end position="307"/>
    </location>
</feature>
<dbReference type="Pfam" id="PF03606">
    <property type="entry name" value="DcuC"/>
    <property type="match status" value="1"/>
</dbReference>
<feature type="transmembrane region" description="Helical" evidence="6">
    <location>
        <begin position="449"/>
        <end position="472"/>
    </location>
</feature>
<feature type="transmembrane region" description="Helical" evidence="6">
    <location>
        <begin position="208"/>
        <end position="230"/>
    </location>
</feature>
<dbReference type="PANTHER" id="PTHR43652">
    <property type="entry name" value="BASIC AMINO ACID ANTIPORTER YFCC-RELATED"/>
    <property type="match status" value="1"/>
</dbReference>
<evidence type="ECO:0000313" key="7">
    <source>
        <dbReference type="EMBL" id="MBU3804074.1"/>
    </source>
</evidence>
<dbReference type="AlphaFoldDB" id="A0A9E2KC02"/>